<dbReference type="RefSeq" id="WP_014185986.1">
    <property type="nucleotide sequence ID" value="NC_016584.1"/>
</dbReference>
<dbReference type="KEGG" id="dor:Desor_3710"/>
<protein>
    <submittedName>
        <fullName evidence="1">Uncharacterized protein</fullName>
    </submittedName>
</protein>
<proteinExistence type="predicted"/>
<dbReference type="AlphaFoldDB" id="G7W6P6"/>
<evidence type="ECO:0000313" key="2">
    <source>
        <dbReference type="Proteomes" id="UP000006346"/>
    </source>
</evidence>
<reference evidence="2" key="1">
    <citation type="submission" date="2011-11" db="EMBL/GenBank/DDBJ databases">
        <title>Complete sequence of Desulfosporosinus orientis DSM 765.</title>
        <authorList>
            <person name="Lucas S."/>
            <person name="Han J."/>
            <person name="Lapidus A."/>
            <person name="Cheng J.-F."/>
            <person name="Goodwin L."/>
            <person name="Pitluck S."/>
            <person name="Peters L."/>
            <person name="Ovchinnikova G."/>
            <person name="Teshima H."/>
            <person name="Detter J.C."/>
            <person name="Han C."/>
            <person name="Tapia R."/>
            <person name="Land M."/>
            <person name="Hauser L."/>
            <person name="Kyrpides N."/>
            <person name="Ivanova N."/>
            <person name="Pagani I."/>
            <person name="Pester M."/>
            <person name="Spring S."/>
            <person name="Ollivier B."/>
            <person name="Rattei T."/>
            <person name="Klenk H.-P."/>
            <person name="Wagner M."/>
            <person name="Loy A."/>
            <person name="Woyke T."/>
        </authorList>
    </citation>
    <scope>NUCLEOTIDE SEQUENCE [LARGE SCALE GENOMIC DNA]</scope>
    <source>
        <strain evidence="2">ATCC 19365 / DSM 765 / NCIMB 8382 / VKM B-1628</strain>
    </source>
</reference>
<reference evidence="1 2" key="2">
    <citation type="journal article" date="2012" name="J. Bacteriol.">
        <title>Complete genome sequences of Desulfosporosinus orientis DSM765T, Desulfosporosinus youngiae DSM17734T, Desulfosporosinus meridiei DSM13257T, and Desulfosporosinus acidiphilus DSM22704T.</title>
        <authorList>
            <person name="Pester M."/>
            <person name="Brambilla E."/>
            <person name="Alazard D."/>
            <person name="Rattei T."/>
            <person name="Weinmaier T."/>
            <person name="Han J."/>
            <person name="Lucas S."/>
            <person name="Lapidus A."/>
            <person name="Cheng J.F."/>
            <person name="Goodwin L."/>
            <person name="Pitluck S."/>
            <person name="Peters L."/>
            <person name="Ovchinnikova G."/>
            <person name="Teshima H."/>
            <person name="Detter J.C."/>
            <person name="Han C.S."/>
            <person name="Tapia R."/>
            <person name="Land M.L."/>
            <person name="Hauser L."/>
            <person name="Kyrpides N.C."/>
            <person name="Ivanova N.N."/>
            <person name="Pagani I."/>
            <person name="Huntmann M."/>
            <person name="Wei C.L."/>
            <person name="Davenport K.W."/>
            <person name="Daligault H."/>
            <person name="Chain P.S."/>
            <person name="Chen A."/>
            <person name="Mavromatis K."/>
            <person name="Markowitz V."/>
            <person name="Szeto E."/>
            <person name="Mikhailova N."/>
            <person name="Pati A."/>
            <person name="Wagner M."/>
            <person name="Woyke T."/>
            <person name="Ollivier B."/>
            <person name="Klenk H.P."/>
            <person name="Spring S."/>
            <person name="Loy A."/>
        </authorList>
    </citation>
    <scope>NUCLEOTIDE SEQUENCE [LARGE SCALE GENOMIC DNA]</scope>
    <source>
        <strain evidence="2">ATCC 19365 / DSM 765 / NCIMB 8382 / VKM B-1628</strain>
    </source>
</reference>
<dbReference type="STRING" id="768706.Desor_3710"/>
<gene>
    <name evidence="1" type="ordered locus">Desor_3710</name>
</gene>
<dbReference type="eggNOG" id="ENOG5033IR3">
    <property type="taxonomic scope" value="Bacteria"/>
</dbReference>
<sequence length="117" mass="13456">MDQQLLEEFKTLILNGYYNAKSAHSAIFSDKVQLDNSIIIGYLAIANSYVNSAKSVYICKNELSRQEFDDFFNEFKMFSNEVMDNISNNNGHQQSNLHFQRLTEVFQLVASLLGVFK</sequence>
<dbReference type="EMBL" id="CP003108">
    <property type="protein sequence ID" value="AET69178.1"/>
    <property type="molecule type" value="Genomic_DNA"/>
</dbReference>
<name>G7W6P6_DESOD</name>
<evidence type="ECO:0000313" key="1">
    <source>
        <dbReference type="EMBL" id="AET69178.1"/>
    </source>
</evidence>
<dbReference type="HOGENOM" id="CLU_2081001_0_0_9"/>
<accession>G7W6P6</accession>
<organism evidence="1 2">
    <name type="scientific">Desulfosporosinus orientis (strain ATCC 19365 / DSM 765 / NCIMB 8382 / VKM B-1628 / Singapore I)</name>
    <name type="common">Desulfotomaculum orientis</name>
    <dbReference type="NCBI Taxonomy" id="768706"/>
    <lineage>
        <taxon>Bacteria</taxon>
        <taxon>Bacillati</taxon>
        <taxon>Bacillota</taxon>
        <taxon>Clostridia</taxon>
        <taxon>Eubacteriales</taxon>
        <taxon>Desulfitobacteriaceae</taxon>
        <taxon>Desulfosporosinus</taxon>
    </lineage>
</organism>
<keyword evidence="2" id="KW-1185">Reference proteome</keyword>
<dbReference type="Proteomes" id="UP000006346">
    <property type="component" value="Chromosome"/>
</dbReference>
<dbReference type="PATRIC" id="fig|768706.3.peg.3737"/>